<sequence>MAYLAGTMVLAVRAGAPNNGRGEDTTARVKFAQMRNGRHPYVSAQAARRWIRETMVELGTVPSPVTRVGKAQNKAQKANTAADPIQFVDDDLFGYMKAGAKKDDSATTLRDSPFMLGTLLSAEPVRITSDFGVMSRGVPEPVLHGHEFYSADLVAPFLLDVPRIGTFTMPTADGVGRPNYLTQEQALQFADALAVGATTTQFRGQAAVRLPIEERRRRASLLPGAIANLSGGAKQALHYGDRVPALMVMAPFAGGVNPFGHVIDSDPDTGVRIRGDVLRQELAAWAGEWTPPVRVGWRPGFQDQAREDFEKQCEEEIAEGTIVVDHPRTILLQLAADLNEGRLDGWFDDPARP</sequence>
<evidence type="ECO:0000313" key="3">
    <source>
        <dbReference type="EMBL" id="MFE1356815.1"/>
    </source>
</evidence>
<comment type="function">
    <text evidence="2">CRISPR (clustered regularly interspaced short palindromic repeat) is an adaptive immune system that provides protection against mobile genetic elements (viruses, transposable elements and conjugative plasmids). CRISPR clusters contain spacers, sequences complementary to antecedent mobile elements, and target invading nucleic acids. CRISPR clusters are transcribed and processed into CRISPR RNA (crRNA).</text>
</comment>
<gene>
    <name evidence="3" type="primary">cas7i</name>
    <name evidence="3" type="ORF">ACFW6T_33115</name>
</gene>
<dbReference type="CDD" id="cd09687">
    <property type="entry name" value="Cas7_I-C"/>
    <property type="match status" value="1"/>
</dbReference>
<dbReference type="NCBIfam" id="TIGR02585">
    <property type="entry name" value="cas_Cst2_DevR"/>
    <property type="match status" value="1"/>
</dbReference>
<organism evidence="3 4">
    <name type="scientific">Kitasatospora phosalacinea</name>
    <dbReference type="NCBI Taxonomy" id="2065"/>
    <lineage>
        <taxon>Bacteria</taxon>
        <taxon>Bacillati</taxon>
        <taxon>Actinomycetota</taxon>
        <taxon>Actinomycetes</taxon>
        <taxon>Kitasatosporales</taxon>
        <taxon>Streptomycetaceae</taxon>
        <taxon>Kitasatospora</taxon>
    </lineage>
</organism>
<dbReference type="NCBIfam" id="TIGR01875">
    <property type="entry name" value="cas_MJ0381"/>
    <property type="match status" value="1"/>
</dbReference>
<evidence type="ECO:0000313" key="4">
    <source>
        <dbReference type="Proteomes" id="UP001599542"/>
    </source>
</evidence>
<dbReference type="RefSeq" id="WP_380331948.1">
    <property type="nucleotide sequence ID" value="NZ_JBHYPW010000090.1"/>
</dbReference>
<comment type="caution">
    <text evidence="3">The sequence shown here is derived from an EMBL/GenBank/DDBJ whole genome shotgun (WGS) entry which is preliminary data.</text>
</comment>
<dbReference type="EMBL" id="JBHYPX010000106">
    <property type="protein sequence ID" value="MFE1356815.1"/>
    <property type="molecule type" value="Genomic_DNA"/>
</dbReference>
<dbReference type="Proteomes" id="UP001599542">
    <property type="component" value="Unassembled WGS sequence"/>
</dbReference>
<reference evidence="3 4" key="1">
    <citation type="submission" date="2024-09" db="EMBL/GenBank/DDBJ databases">
        <title>The Natural Products Discovery Center: Release of the First 8490 Sequenced Strains for Exploring Actinobacteria Biosynthetic Diversity.</title>
        <authorList>
            <person name="Kalkreuter E."/>
            <person name="Kautsar S.A."/>
            <person name="Yang D."/>
            <person name="Bader C.D."/>
            <person name="Teijaro C.N."/>
            <person name="Fluegel L."/>
            <person name="Davis C.M."/>
            <person name="Simpson J.R."/>
            <person name="Lauterbach L."/>
            <person name="Steele A.D."/>
            <person name="Gui C."/>
            <person name="Meng S."/>
            <person name="Li G."/>
            <person name="Viehrig K."/>
            <person name="Ye F."/>
            <person name="Su P."/>
            <person name="Kiefer A.F."/>
            <person name="Nichols A."/>
            <person name="Cepeda A.J."/>
            <person name="Yan W."/>
            <person name="Fan B."/>
            <person name="Jiang Y."/>
            <person name="Adhikari A."/>
            <person name="Zheng C.-J."/>
            <person name="Schuster L."/>
            <person name="Cowan T.M."/>
            <person name="Smanski M.J."/>
            <person name="Chevrette M.G."/>
            <person name="De Carvalho L.P.S."/>
            <person name="Shen B."/>
        </authorList>
    </citation>
    <scope>NUCLEOTIDE SEQUENCE [LARGE SCALE GENOMIC DNA]</scope>
    <source>
        <strain evidence="3 4">NPDC058753</strain>
    </source>
</reference>
<evidence type="ECO:0000256" key="2">
    <source>
        <dbReference type="ARBA" id="ARBA00025626"/>
    </source>
</evidence>
<protein>
    <submittedName>
        <fullName evidence="3">Type I-B CRISPR-associated protein Cas7/Cst2/DevR</fullName>
    </submittedName>
</protein>
<keyword evidence="1" id="KW-0051">Antiviral defense</keyword>
<evidence type="ECO:0000256" key="1">
    <source>
        <dbReference type="ARBA" id="ARBA00023118"/>
    </source>
</evidence>
<keyword evidence="4" id="KW-1185">Reference proteome</keyword>
<dbReference type="InterPro" id="IPR010154">
    <property type="entry name" value="CRISPR-assoc_Cas7/Cst2/DevR"/>
</dbReference>
<name>A0ABW6GVK9_9ACTN</name>
<accession>A0ABW6GVK9</accession>
<proteinExistence type="predicted"/>
<dbReference type="InterPro" id="IPR013414">
    <property type="entry name" value="Cas7/Cst2/DevR_sub_I-B/Tneap"/>
</dbReference>